<evidence type="ECO:0000313" key="7">
    <source>
        <dbReference type="Proteomes" id="UP001162483"/>
    </source>
</evidence>
<reference evidence="6" key="1">
    <citation type="submission" date="2023-05" db="EMBL/GenBank/DDBJ databases">
        <authorList>
            <person name="Stuckert A."/>
        </authorList>
    </citation>
    <scope>NUCLEOTIDE SEQUENCE</scope>
</reference>
<dbReference type="InterPro" id="IPR010987">
    <property type="entry name" value="Glutathione-S-Trfase_C-like"/>
</dbReference>
<keyword evidence="7" id="KW-1185">Reference proteome</keyword>
<dbReference type="SUPFAM" id="SSF47616">
    <property type="entry name" value="GST C-terminal domain-like"/>
    <property type="match status" value="1"/>
</dbReference>
<dbReference type="EC" id="2.5.1.18" evidence="1"/>
<dbReference type="PANTHER" id="PTHR11571:SF224">
    <property type="entry name" value="HEMATOPOIETIC PROSTAGLANDIN D SYNTHASE"/>
    <property type="match status" value="1"/>
</dbReference>
<dbReference type="InterPro" id="IPR004046">
    <property type="entry name" value="GST_C"/>
</dbReference>
<evidence type="ECO:0000313" key="6">
    <source>
        <dbReference type="EMBL" id="CAI9584531.1"/>
    </source>
</evidence>
<keyword evidence="2" id="KW-0808">Transferase</keyword>
<dbReference type="EMBL" id="CATNWA010015558">
    <property type="protein sequence ID" value="CAI9584531.1"/>
    <property type="molecule type" value="Genomic_DNA"/>
</dbReference>
<proteinExistence type="predicted"/>
<comment type="caution">
    <text evidence="6">The sequence shown here is derived from an EMBL/GenBank/DDBJ whole genome shotgun (WGS) entry which is preliminary data.</text>
</comment>
<name>A0ABN9EI22_9NEOB</name>
<dbReference type="InterPro" id="IPR050213">
    <property type="entry name" value="GST_superfamily"/>
</dbReference>
<dbReference type="Proteomes" id="UP001162483">
    <property type="component" value="Unassembled WGS sequence"/>
</dbReference>
<dbReference type="InterPro" id="IPR036282">
    <property type="entry name" value="Glutathione-S-Trfase_C_sf"/>
</dbReference>
<evidence type="ECO:0000256" key="1">
    <source>
        <dbReference type="ARBA" id="ARBA00012452"/>
    </source>
</evidence>
<feature type="non-terminal residue" evidence="6">
    <location>
        <position position="133"/>
    </location>
</feature>
<dbReference type="InterPro" id="IPR004045">
    <property type="entry name" value="Glutathione_S-Trfase_N"/>
</dbReference>
<dbReference type="PANTHER" id="PTHR11571">
    <property type="entry name" value="GLUTATHIONE S-TRANSFERASE"/>
    <property type="match status" value="1"/>
</dbReference>
<sequence>MNGLPTKHLTHLERSQVLDIDGVTYSQSLAIGRYLARQAGLTGKSAIDDLHIDAIIDHLDDLVTSFPWEGDEKKIKEYMEKNGQPILSGLEKALGDKKWFAGDYVTWADFFWDNCGDMFEHYQPGFANAYPHL</sequence>
<dbReference type="PROSITE" id="PS50404">
    <property type="entry name" value="GST_NTER"/>
    <property type="match status" value="1"/>
</dbReference>
<organism evidence="6 7">
    <name type="scientific">Staurois parvus</name>
    <dbReference type="NCBI Taxonomy" id="386267"/>
    <lineage>
        <taxon>Eukaryota</taxon>
        <taxon>Metazoa</taxon>
        <taxon>Chordata</taxon>
        <taxon>Craniata</taxon>
        <taxon>Vertebrata</taxon>
        <taxon>Euteleostomi</taxon>
        <taxon>Amphibia</taxon>
        <taxon>Batrachia</taxon>
        <taxon>Anura</taxon>
        <taxon>Neobatrachia</taxon>
        <taxon>Ranoidea</taxon>
        <taxon>Ranidae</taxon>
        <taxon>Staurois</taxon>
    </lineage>
</organism>
<dbReference type="PROSITE" id="PS50405">
    <property type="entry name" value="GST_CTER"/>
    <property type="match status" value="1"/>
</dbReference>
<feature type="domain" description="GST C-terminal" evidence="5">
    <location>
        <begin position="41"/>
        <end position="133"/>
    </location>
</feature>
<evidence type="ECO:0000256" key="2">
    <source>
        <dbReference type="ARBA" id="ARBA00022679"/>
    </source>
</evidence>
<evidence type="ECO:0000256" key="3">
    <source>
        <dbReference type="ARBA" id="ARBA00047960"/>
    </source>
</evidence>
<gene>
    <name evidence="6" type="ORF">SPARVUS_LOCUS10047664</name>
</gene>
<evidence type="ECO:0000259" key="5">
    <source>
        <dbReference type="PROSITE" id="PS50405"/>
    </source>
</evidence>
<feature type="domain" description="GST N-terminal" evidence="4">
    <location>
        <begin position="1"/>
        <end position="43"/>
    </location>
</feature>
<dbReference type="Pfam" id="PF14497">
    <property type="entry name" value="GST_C_3"/>
    <property type="match status" value="1"/>
</dbReference>
<protein>
    <recommendedName>
        <fullName evidence="1">glutathione transferase</fullName>
        <ecNumber evidence="1">2.5.1.18</ecNumber>
    </recommendedName>
</protein>
<dbReference type="Gene3D" id="3.40.30.10">
    <property type="entry name" value="Glutaredoxin"/>
    <property type="match status" value="1"/>
</dbReference>
<comment type="catalytic activity">
    <reaction evidence="3">
        <text>RX + glutathione = an S-substituted glutathione + a halide anion + H(+)</text>
        <dbReference type="Rhea" id="RHEA:16437"/>
        <dbReference type="ChEBI" id="CHEBI:15378"/>
        <dbReference type="ChEBI" id="CHEBI:16042"/>
        <dbReference type="ChEBI" id="CHEBI:17792"/>
        <dbReference type="ChEBI" id="CHEBI:57925"/>
        <dbReference type="ChEBI" id="CHEBI:90779"/>
        <dbReference type="EC" id="2.5.1.18"/>
    </reaction>
</comment>
<evidence type="ECO:0000259" key="4">
    <source>
        <dbReference type="PROSITE" id="PS50404"/>
    </source>
</evidence>
<dbReference type="Gene3D" id="1.20.1050.10">
    <property type="match status" value="1"/>
</dbReference>
<accession>A0ABN9EI22</accession>